<accession>A0A4C2A244</accession>
<proteinExistence type="predicted"/>
<dbReference type="Proteomes" id="UP000299102">
    <property type="component" value="Unassembled WGS sequence"/>
</dbReference>
<gene>
    <name evidence="1" type="ORF">EVAR_67952_1</name>
</gene>
<sequence length="78" mass="9319">MEWMDVIRRSGEEGMEDGMEVEWNGWNEIKDGSGMEWMEGVVMEWNGWRNQEGWWTEWNGWTRHNQGRGGWNRGGRNG</sequence>
<name>A0A4C2A244_EUMVA</name>
<reference evidence="1 2" key="1">
    <citation type="journal article" date="2019" name="Commun. Biol.">
        <title>The bagworm genome reveals a unique fibroin gene that provides high tensile strength.</title>
        <authorList>
            <person name="Kono N."/>
            <person name="Nakamura H."/>
            <person name="Ohtoshi R."/>
            <person name="Tomita M."/>
            <person name="Numata K."/>
            <person name="Arakawa K."/>
        </authorList>
    </citation>
    <scope>NUCLEOTIDE SEQUENCE [LARGE SCALE GENOMIC DNA]</scope>
</reference>
<organism evidence="1 2">
    <name type="scientific">Eumeta variegata</name>
    <name type="common">Bagworm moth</name>
    <name type="synonym">Eumeta japonica</name>
    <dbReference type="NCBI Taxonomy" id="151549"/>
    <lineage>
        <taxon>Eukaryota</taxon>
        <taxon>Metazoa</taxon>
        <taxon>Ecdysozoa</taxon>
        <taxon>Arthropoda</taxon>
        <taxon>Hexapoda</taxon>
        <taxon>Insecta</taxon>
        <taxon>Pterygota</taxon>
        <taxon>Neoptera</taxon>
        <taxon>Endopterygota</taxon>
        <taxon>Lepidoptera</taxon>
        <taxon>Glossata</taxon>
        <taxon>Ditrysia</taxon>
        <taxon>Tineoidea</taxon>
        <taxon>Psychidae</taxon>
        <taxon>Oiketicinae</taxon>
        <taxon>Eumeta</taxon>
    </lineage>
</organism>
<protein>
    <submittedName>
        <fullName evidence="1">Uncharacterized protein</fullName>
    </submittedName>
</protein>
<keyword evidence="2" id="KW-1185">Reference proteome</keyword>
<evidence type="ECO:0000313" key="1">
    <source>
        <dbReference type="EMBL" id="GBP93344.1"/>
    </source>
</evidence>
<comment type="caution">
    <text evidence="1">The sequence shown here is derived from an EMBL/GenBank/DDBJ whole genome shotgun (WGS) entry which is preliminary data.</text>
</comment>
<dbReference type="EMBL" id="BGZK01002365">
    <property type="protein sequence ID" value="GBP93344.1"/>
    <property type="molecule type" value="Genomic_DNA"/>
</dbReference>
<dbReference type="AlphaFoldDB" id="A0A4C2A244"/>
<evidence type="ECO:0000313" key="2">
    <source>
        <dbReference type="Proteomes" id="UP000299102"/>
    </source>
</evidence>